<evidence type="ECO:0000313" key="2">
    <source>
        <dbReference type="Proteomes" id="UP000785679"/>
    </source>
</evidence>
<organism evidence="1 2">
    <name type="scientific">Halteria grandinella</name>
    <dbReference type="NCBI Taxonomy" id="5974"/>
    <lineage>
        <taxon>Eukaryota</taxon>
        <taxon>Sar</taxon>
        <taxon>Alveolata</taxon>
        <taxon>Ciliophora</taxon>
        <taxon>Intramacronucleata</taxon>
        <taxon>Spirotrichea</taxon>
        <taxon>Stichotrichia</taxon>
        <taxon>Sporadotrichida</taxon>
        <taxon>Halteriidae</taxon>
        <taxon>Halteria</taxon>
    </lineage>
</organism>
<name>A0A8J8SV90_HALGN</name>
<dbReference type="Proteomes" id="UP000785679">
    <property type="component" value="Unassembled WGS sequence"/>
</dbReference>
<sequence length="70" mass="8176">MSGRSNNRLREFRYPLEPHGNNVRLSGRLPVRRQVISEFRSCKHFEYLIHGTLTSRSQALVRHDADDQGI</sequence>
<protein>
    <submittedName>
        <fullName evidence="1">Uncharacterized protein</fullName>
    </submittedName>
</protein>
<reference evidence="1" key="1">
    <citation type="submission" date="2019-06" db="EMBL/GenBank/DDBJ databases">
        <authorList>
            <person name="Zheng W."/>
        </authorList>
    </citation>
    <scope>NUCLEOTIDE SEQUENCE</scope>
    <source>
        <strain evidence="1">QDHG01</strain>
    </source>
</reference>
<dbReference type="EMBL" id="RRYP01029757">
    <property type="protein sequence ID" value="TNV71541.1"/>
    <property type="molecule type" value="Genomic_DNA"/>
</dbReference>
<accession>A0A8J8SV90</accession>
<evidence type="ECO:0000313" key="1">
    <source>
        <dbReference type="EMBL" id="TNV71541.1"/>
    </source>
</evidence>
<keyword evidence="2" id="KW-1185">Reference proteome</keyword>
<dbReference type="AlphaFoldDB" id="A0A8J8SV90"/>
<comment type="caution">
    <text evidence="1">The sequence shown here is derived from an EMBL/GenBank/DDBJ whole genome shotgun (WGS) entry which is preliminary data.</text>
</comment>
<proteinExistence type="predicted"/>
<gene>
    <name evidence="1" type="ORF">FGO68_gene8768</name>
</gene>